<proteinExistence type="predicted"/>
<reference evidence="2" key="2">
    <citation type="submission" date="2020-09" db="EMBL/GenBank/DDBJ databases">
        <authorList>
            <person name="Sun Q."/>
            <person name="Zhou Y."/>
        </authorList>
    </citation>
    <scope>NUCLEOTIDE SEQUENCE</scope>
    <source>
        <strain evidence="2">CGMCC 1.15725</strain>
    </source>
</reference>
<reference evidence="2" key="1">
    <citation type="journal article" date="2014" name="Int. J. Syst. Evol. Microbiol.">
        <title>Complete genome sequence of Corynebacterium casei LMG S-19264T (=DSM 44701T), isolated from a smear-ripened cheese.</title>
        <authorList>
            <consortium name="US DOE Joint Genome Institute (JGI-PGF)"/>
            <person name="Walter F."/>
            <person name="Albersmeier A."/>
            <person name="Kalinowski J."/>
            <person name="Ruckert C."/>
        </authorList>
    </citation>
    <scope>NUCLEOTIDE SEQUENCE</scope>
    <source>
        <strain evidence="2">CGMCC 1.15725</strain>
    </source>
</reference>
<dbReference type="InterPro" id="IPR004360">
    <property type="entry name" value="Glyas_Fos-R_dOase_dom"/>
</dbReference>
<evidence type="ECO:0000313" key="2">
    <source>
        <dbReference type="EMBL" id="GGF31794.1"/>
    </source>
</evidence>
<dbReference type="EMBL" id="BMJQ01000011">
    <property type="protein sequence ID" value="GGF31794.1"/>
    <property type="molecule type" value="Genomic_DNA"/>
</dbReference>
<comment type="caution">
    <text evidence="2">The sequence shown here is derived from an EMBL/GenBank/DDBJ whole genome shotgun (WGS) entry which is preliminary data.</text>
</comment>
<sequence>MTLQPETPSGLNHLVLNVRDLDRAHRFWTGCLGFRQVGTWQRTGPDGQPVARMRFYSGEQDGKLRHHDVALIEQPSMPADLAPHPQVLHHVAITYPSREAWQRQVRFLMGQGVALHRQIERGATHSVHLSDPDGNEIELVYELPRAAWEGDIQAALNHAVARPIGT</sequence>
<accession>A0A8J2YWH6</accession>
<dbReference type="PANTHER" id="PTHR43279">
    <property type="entry name" value="CATECHOL-2,3-DIOXYGENASE"/>
    <property type="match status" value="1"/>
</dbReference>
<dbReference type="PANTHER" id="PTHR43279:SF1">
    <property type="entry name" value="CATECHOL-2,3-DIOXYGENASE"/>
    <property type="match status" value="1"/>
</dbReference>
<dbReference type="AlphaFoldDB" id="A0A8J2YWH6"/>
<dbReference type="Proteomes" id="UP000646365">
    <property type="component" value="Unassembled WGS sequence"/>
</dbReference>
<dbReference type="PROSITE" id="PS51819">
    <property type="entry name" value="VOC"/>
    <property type="match status" value="1"/>
</dbReference>
<organism evidence="2 3">
    <name type="scientific">Aliidongia dinghuensis</name>
    <dbReference type="NCBI Taxonomy" id="1867774"/>
    <lineage>
        <taxon>Bacteria</taxon>
        <taxon>Pseudomonadati</taxon>
        <taxon>Pseudomonadota</taxon>
        <taxon>Alphaproteobacteria</taxon>
        <taxon>Rhodospirillales</taxon>
        <taxon>Dongiaceae</taxon>
        <taxon>Aliidongia</taxon>
    </lineage>
</organism>
<dbReference type="RefSeq" id="WP_189049485.1">
    <property type="nucleotide sequence ID" value="NZ_BMJQ01000011.1"/>
</dbReference>
<evidence type="ECO:0000313" key="3">
    <source>
        <dbReference type="Proteomes" id="UP000646365"/>
    </source>
</evidence>
<feature type="domain" description="VOC" evidence="1">
    <location>
        <begin position="10"/>
        <end position="142"/>
    </location>
</feature>
<gene>
    <name evidence="2" type="ORF">GCM10011611_42390</name>
</gene>
<name>A0A8J2YWH6_9PROT</name>
<dbReference type="SUPFAM" id="SSF54593">
    <property type="entry name" value="Glyoxalase/Bleomycin resistance protein/Dihydroxybiphenyl dioxygenase"/>
    <property type="match status" value="1"/>
</dbReference>
<dbReference type="Pfam" id="PF00903">
    <property type="entry name" value="Glyoxalase"/>
    <property type="match status" value="1"/>
</dbReference>
<protein>
    <submittedName>
        <fullName evidence="2">Glyoxalase</fullName>
    </submittedName>
</protein>
<evidence type="ECO:0000259" key="1">
    <source>
        <dbReference type="PROSITE" id="PS51819"/>
    </source>
</evidence>
<keyword evidence="3" id="KW-1185">Reference proteome</keyword>
<dbReference type="InterPro" id="IPR037523">
    <property type="entry name" value="VOC_core"/>
</dbReference>
<dbReference type="InterPro" id="IPR029068">
    <property type="entry name" value="Glyas_Bleomycin-R_OHBP_Dase"/>
</dbReference>
<dbReference type="Gene3D" id="3.10.180.10">
    <property type="entry name" value="2,3-Dihydroxybiphenyl 1,2-Dioxygenase, domain 1"/>
    <property type="match status" value="1"/>
</dbReference>